<comment type="caution">
    <text evidence="1">The sequence shown here is derived from an EMBL/GenBank/DDBJ whole genome shotgun (WGS) entry which is preliminary data.</text>
</comment>
<sequence length="278" mass="31112">MQKHGIKRSPSEFKELRKQWRQAKKEAEDAERERERQERSLAVVQHHHQQTHHHQHPQMQGMIPVSSNGAHHPSYMLGMTTTSYEQAMSMGTIRRRGSQPYPSPHHPVTGYGYAPRGSLSYEDDHYGGLPSPVEDVQRSYPAHSHAPHAAEYEDDVYNHHPYAGHPASAPAADSWHHARMQMSMASAVGRESLQQQQQASYFPPTPTSANAPSWEPHPHAQHVISSVDDEEPLLTSHVSLGNNTLPRDSTLLTALPGFPPNGGREEVGGVERWEQGDV</sequence>
<dbReference type="EMBL" id="MU274905">
    <property type="protein sequence ID" value="KAI0091638.1"/>
    <property type="molecule type" value="Genomic_DNA"/>
</dbReference>
<keyword evidence="2" id="KW-1185">Reference proteome</keyword>
<reference evidence="1" key="1">
    <citation type="journal article" date="2021" name="Environ. Microbiol.">
        <title>Gene family expansions and transcriptome signatures uncover fungal adaptations to wood decay.</title>
        <authorList>
            <person name="Hage H."/>
            <person name="Miyauchi S."/>
            <person name="Viragh M."/>
            <person name="Drula E."/>
            <person name="Min B."/>
            <person name="Chaduli D."/>
            <person name="Navarro D."/>
            <person name="Favel A."/>
            <person name="Norest M."/>
            <person name="Lesage-Meessen L."/>
            <person name="Balint B."/>
            <person name="Merenyi Z."/>
            <person name="de Eugenio L."/>
            <person name="Morin E."/>
            <person name="Martinez A.T."/>
            <person name="Baldrian P."/>
            <person name="Stursova M."/>
            <person name="Martinez M.J."/>
            <person name="Novotny C."/>
            <person name="Magnuson J.K."/>
            <person name="Spatafora J.W."/>
            <person name="Maurice S."/>
            <person name="Pangilinan J."/>
            <person name="Andreopoulos W."/>
            <person name="LaButti K."/>
            <person name="Hundley H."/>
            <person name="Na H."/>
            <person name="Kuo A."/>
            <person name="Barry K."/>
            <person name="Lipzen A."/>
            <person name="Henrissat B."/>
            <person name="Riley R."/>
            <person name="Ahrendt S."/>
            <person name="Nagy L.G."/>
            <person name="Grigoriev I.V."/>
            <person name="Martin F."/>
            <person name="Rosso M.N."/>
        </authorList>
    </citation>
    <scope>NUCLEOTIDE SEQUENCE</scope>
    <source>
        <strain evidence="1">CBS 384.51</strain>
    </source>
</reference>
<dbReference type="Proteomes" id="UP001055072">
    <property type="component" value="Unassembled WGS sequence"/>
</dbReference>
<protein>
    <submittedName>
        <fullName evidence="1">Uncharacterized protein</fullName>
    </submittedName>
</protein>
<organism evidence="1 2">
    <name type="scientific">Irpex rosettiformis</name>
    <dbReference type="NCBI Taxonomy" id="378272"/>
    <lineage>
        <taxon>Eukaryota</taxon>
        <taxon>Fungi</taxon>
        <taxon>Dikarya</taxon>
        <taxon>Basidiomycota</taxon>
        <taxon>Agaricomycotina</taxon>
        <taxon>Agaricomycetes</taxon>
        <taxon>Polyporales</taxon>
        <taxon>Irpicaceae</taxon>
        <taxon>Irpex</taxon>
    </lineage>
</organism>
<proteinExistence type="predicted"/>
<gene>
    <name evidence="1" type="ORF">BDY19DRAFT_637385</name>
</gene>
<evidence type="ECO:0000313" key="1">
    <source>
        <dbReference type="EMBL" id="KAI0091638.1"/>
    </source>
</evidence>
<accession>A0ACB8UBE4</accession>
<evidence type="ECO:0000313" key="2">
    <source>
        <dbReference type="Proteomes" id="UP001055072"/>
    </source>
</evidence>
<name>A0ACB8UBE4_9APHY</name>